<dbReference type="SMART" id="SM00448">
    <property type="entry name" value="REC"/>
    <property type="match status" value="1"/>
</dbReference>
<sequence>MISKQRCRWLGDESAAVLIVDDDAELQADLICLFASAGITATGFSSAAEILGATLPYLPSCLILDLHLGRACGLATQQRLLEKGFRSPVIFLTGSPELAAVVDAMKAGASDFLAKPFDPSNLIRVVRSALERDRERWLADERMRDLRQRAGKLTPRELDVFQCLMRGLLNKQIAFELGLSEITVKIHRSNVKRKLRAESVVDLVRKGFLLEV</sequence>
<keyword evidence="4" id="KW-0597">Phosphoprotein</keyword>
<dbReference type="SMART" id="SM00421">
    <property type="entry name" value="HTH_LUXR"/>
    <property type="match status" value="1"/>
</dbReference>
<dbReference type="SUPFAM" id="SSF52172">
    <property type="entry name" value="CheY-like"/>
    <property type="match status" value="1"/>
</dbReference>
<dbReference type="GO" id="GO:0003677">
    <property type="term" value="F:DNA binding"/>
    <property type="evidence" value="ECO:0007669"/>
    <property type="project" value="UniProtKB-KW"/>
</dbReference>
<evidence type="ECO:0000259" key="5">
    <source>
        <dbReference type="PROSITE" id="PS50043"/>
    </source>
</evidence>
<evidence type="ECO:0000256" key="4">
    <source>
        <dbReference type="PROSITE-ProRule" id="PRU00169"/>
    </source>
</evidence>
<protein>
    <submittedName>
        <fullName evidence="7">FixJ family two-component response regulator</fullName>
    </submittedName>
</protein>
<dbReference type="Pfam" id="PF00072">
    <property type="entry name" value="Response_reg"/>
    <property type="match status" value="1"/>
</dbReference>
<reference evidence="7 8" key="1">
    <citation type="submission" date="2020-08" db="EMBL/GenBank/DDBJ databases">
        <title>Genomic Encyclopedia of Type Strains, Phase IV (KMG-IV): sequencing the most valuable type-strain genomes for metagenomic binning, comparative biology and taxonomic classification.</title>
        <authorList>
            <person name="Goeker M."/>
        </authorList>
    </citation>
    <scope>NUCLEOTIDE SEQUENCE [LARGE SCALE GENOMIC DNA]</scope>
    <source>
        <strain evidence="7 8">DSM 101806</strain>
    </source>
</reference>
<feature type="modified residue" description="4-aspartylphosphate" evidence="4">
    <location>
        <position position="65"/>
    </location>
</feature>
<dbReference type="PANTHER" id="PTHR44688">
    <property type="entry name" value="DNA-BINDING TRANSCRIPTIONAL ACTIVATOR DEVR_DOSR"/>
    <property type="match status" value="1"/>
</dbReference>
<keyword evidence="2" id="KW-0238">DNA-binding</keyword>
<dbReference type="InterPro" id="IPR011006">
    <property type="entry name" value="CheY-like_superfamily"/>
</dbReference>
<dbReference type="InterPro" id="IPR016032">
    <property type="entry name" value="Sig_transdc_resp-reg_C-effctor"/>
</dbReference>
<evidence type="ECO:0000313" key="7">
    <source>
        <dbReference type="EMBL" id="MBB4097971.1"/>
    </source>
</evidence>
<keyword evidence="8" id="KW-1185">Reference proteome</keyword>
<dbReference type="Gene3D" id="1.10.10.10">
    <property type="entry name" value="Winged helix-like DNA-binding domain superfamily/Winged helix DNA-binding domain"/>
    <property type="match status" value="1"/>
</dbReference>
<gene>
    <name evidence="7" type="ORF">GGR46_001504</name>
</gene>
<dbReference type="GO" id="GO:0000160">
    <property type="term" value="P:phosphorelay signal transduction system"/>
    <property type="evidence" value="ECO:0007669"/>
    <property type="project" value="InterPro"/>
</dbReference>
<feature type="domain" description="HTH luxR-type" evidence="5">
    <location>
        <begin position="146"/>
        <end position="211"/>
    </location>
</feature>
<dbReference type="CDD" id="cd06170">
    <property type="entry name" value="LuxR_C_like"/>
    <property type="match status" value="1"/>
</dbReference>
<dbReference type="Pfam" id="PF00196">
    <property type="entry name" value="GerE"/>
    <property type="match status" value="1"/>
</dbReference>
<organism evidence="7 8">
    <name type="scientific">Sphingomonas kyeonggiensis</name>
    <dbReference type="NCBI Taxonomy" id="1268553"/>
    <lineage>
        <taxon>Bacteria</taxon>
        <taxon>Pseudomonadati</taxon>
        <taxon>Pseudomonadota</taxon>
        <taxon>Alphaproteobacteria</taxon>
        <taxon>Sphingomonadales</taxon>
        <taxon>Sphingomonadaceae</taxon>
        <taxon>Sphingomonas</taxon>
    </lineage>
</organism>
<dbReference type="GO" id="GO:0006355">
    <property type="term" value="P:regulation of DNA-templated transcription"/>
    <property type="evidence" value="ECO:0007669"/>
    <property type="project" value="InterPro"/>
</dbReference>
<dbReference type="InterPro" id="IPR001789">
    <property type="entry name" value="Sig_transdc_resp-reg_receiver"/>
</dbReference>
<name>A0A7W6NWT4_9SPHN</name>
<dbReference type="AlphaFoldDB" id="A0A7W6NWT4"/>
<evidence type="ECO:0000256" key="1">
    <source>
        <dbReference type="ARBA" id="ARBA00023015"/>
    </source>
</evidence>
<evidence type="ECO:0000313" key="8">
    <source>
        <dbReference type="Proteomes" id="UP000557392"/>
    </source>
</evidence>
<dbReference type="PRINTS" id="PR00038">
    <property type="entry name" value="HTHLUXR"/>
</dbReference>
<dbReference type="SUPFAM" id="SSF46894">
    <property type="entry name" value="C-terminal effector domain of the bipartite response regulators"/>
    <property type="match status" value="1"/>
</dbReference>
<dbReference type="PROSITE" id="PS50043">
    <property type="entry name" value="HTH_LUXR_2"/>
    <property type="match status" value="1"/>
</dbReference>
<dbReference type="InterPro" id="IPR000792">
    <property type="entry name" value="Tscrpt_reg_LuxR_C"/>
</dbReference>
<dbReference type="EMBL" id="JACIEH010000001">
    <property type="protein sequence ID" value="MBB4097971.1"/>
    <property type="molecule type" value="Genomic_DNA"/>
</dbReference>
<evidence type="ECO:0000256" key="2">
    <source>
        <dbReference type="ARBA" id="ARBA00023125"/>
    </source>
</evidence>
<dbReference type="Gene3D" id="3.40.50.2300">
    <property type="match status" value="1"/>
</dbReference>
<keyword evidence="1" id="KW-0805">Transcription regulation</keyword>
<evidence type="ECO:0000256" key="3">
    <source>
        <dbReference type="ARBA" id="ARBA00023163"/>
    </source>
</evidence>
<dbReference type="RefSeq" id="WP_183996047.1">
    <property type="nucleotide sequence ID" value="NZ_JACIEH010000001.1"/>
</dbReference>
<dbReference type="InterPro" id="IPR036388">
    <property type="entry name" value="WH-like_DNA-bd_sf"/>
</dbReference>
<dbReference type="Proteomes" id="UP000557392">
    <property type="component" value="Unassembled WGS sequence"/>
</dbReference>
<dbReference type="PROSITE" id="PS00622">
    <property type="entry name" value="HTH_LUXR_1"/>
    <property type="match status" value="1"/>
</dbReference>
<feature type="domain" description="Response regulatory" evidence="6">
    <location>
        <begin position="16"/>
        <end position="130"/>
    </location>
</feature>
<evidence type="ECO:0000259" key="6">
    <source>
        <dbReference type="PROSITE" id="PS50110"/>
    </source>
</evidence>
<keyword evidence="3" id="KW-0804">Transcription</keyword>
<proteinExistence type="predicted"/>
<dbReference type="PROSITE" id="PS50110">
    <property type="entry name" value="RESPONSE_REGULATORY"/>
    <property type="match status" value="1"/>
</dbReference>
<accession>A0A7W6NWT4</accession>
<dbReference type="PANTHER" id="PTHR44688:SF16">
    <property type="entry name" value="DNA-BINDING TRANSCRIPTIONAL ACTIVATOR DEVR_DOSR"/>
    <property type="match status" value="1"/>
</dbReference>
<comment type="caution">
    <text evidence="7">The sequence shown here is derived from an EMBL/GenBank/DDBJ whole genome shotgun (WGS) entry which is preliminary data.</text>
</comment>